<dbReference type="GO" id="GO:0016740">
    <property type="term" value="F:transferase activity"/>
    <property type="evidence" value="ECO:0007669"/>
    <property type="project" value="UniProtKB-KW"/>
</dbReference>
<dbReference type="PANTHER" id="PTHR44051">
    <property type="entry name" value="GLUTATHIONE S-TRANSFERASE-RELATED"/>
    <property type="match status" value="1"/>
</dbReference>
<dbReference type="PROSITE" id="PS50404">
    <property type="entry name" value="GST_NTER"/>
    <property type="match status" value="1"/>
</dbReference>
<dbReference type="InterPro" id="IPR010987">
    <property type="entry name" value="Glutathione-S-Trfase_C-like"/>
</dbReference>
<dbReference type="PANTHER" id="PTHR44051:SF2">
    <property type="entry name" value="HYPOTHETICAL GLUTATHIONE S-TRANSFERASE LIKE PROTEIN"/>
    <property type="match status" value="1"/>
</dbReference>
<dbReference type="RefSeq" id="WP_126791858.1">
    <property type="nucleotide sequence ID" value="NZ_PIPI01000002.1"/>
</dbReference>
<keyword evidence="4" id="KW-1185">Reference proteome</keyword>
<dbReference type="InterPro" id="IPR036249">
    <property type="entry name" value="Thioredoxin-like_sf"/>
</dbReference>
<dbReference type="InterPro" id="IPR040079">
    <property type="entry name" value="Glutathione_S-Trfase"/>
</dbReference>
<evidence type="ECO:0000313" key="4">
    <source>
        <dbReference type="Proteomes" id="UP000288212"/>
    </source>
</evidence>
<dbReference type="AlphaFoldDB" id="A0A432VVR4"/>
<accession>A0A432VVR4</accession>
<dbReference type="InterPro" id="IPR036282">
    <property type="entry name" value="Glutathione-S-Trfase_C_sf"/>
</dbReference>
<dbReference type="Gene3D" id="1.20.1050.10">
    <property type="match status" value="1"/>
</dbReference>
<dbReference type="InterPro" id="IPR034345">
    <property type="entry name" value="Gtt2-like_N"/>
</dbReference>
<proteinExistence type="predicted"/>
<dbReference type="SFLD" id="SFLDS00019">
    <property type="entry name" value="Glutathione_Transferase_(cytos"/>
    <property type="match status" value="1"/>
</dbReference>
<organism evidence="3 4">
    <name type="scientific">Aliidiomarina haloalkalitolerans</name>
    <dbReference type="NCBI Taxonomy" id="859059"/>
    <lineage>
        <taxon>Bacteria</taxon>
        <taxon>Pseudomonadati</taxon>
        <taxon>Pseudomonadota</taxon>
        <taxon>Gammaproteobacteria</taxon>
        <taxon>Alteromonadales</taxon>
        <taxon>Idiomarinaceae</taxon>
        <taxon>Aliidiomarina</taxon>
    </lineage>
</organism>
<dbReference type="Gene3D" id="3.40.30.10">
    <property type="entry name" value="Glutaredoxin"/>
    <property type="match status" value="1"/>
</dbReference>
<dbReference type="SFLD" id="SFLDG00358">
    <property type="entry name" value="Main_(cytGST)"/>
    <property type="match status" value="1"/>
</dbReference>
<name>A0A432VVR4_9GAMM</name>
<reference evidence="3 4" key="1">
    <citation type="journal article" date="2011" name="Front. Microbiol.">
        <title>Genomic signatures of strain selection and enhancement in Bacillus atrophaeus var. globigii, a historical biowarfare simulant.</title>
        <authorList>
            <person name="Gibbons H.S."/>
            <person name="Broomall S.M."/>
            <person name="McNew L.A."/>
            <person name="Daligault H."/>
            <person name="Chapman C."/>
            <person name="Bruce D."/>
            <person name="Karavis M."/>
            <person name="Krepps M."/>
            <person name="McGregor P.A."/>
            <person name="Hong C."/>
            <person name="Park K.H."/>
            <person name="Akmal A."/>
            <person name="Feldman A."/>
            <person name="Lin J.S."/>
            <person name="Chang W.E."/>
            <person name="Higgs B.W."/>
            <person name="Demirev P."/>
            <person name="Lindquist J."/>
            <person name="Liem A."/>
            <person name="Fochler E."/>
            <person name="Read T.D."/>
            <person name="Tapia R."/>
            <person name="Johnson S."/>
            <person name="Bishop-Lilly K.A."/>
            <person name="Detter C."/>
            <person name="Han C."/>
            <person name="Sozhamannan S."/>
            <person name="Rosenzweig C.N."/>
            <person name="Skowronski E.W."/>
        </authorList>
    </citation>
    <scope>NUCLEOTIDE SEQUENCE [LARGE SCALE GENOMIC DNA]</scope>
    <source>
        <strain evidence="3 4">AK5</strain>
    </source>
</reference>
<dbReference type="PROSITE" id="PS50405">
    <property type="entry name" value="GST_CTER"/>
    <property type="match status" value="1"/>
</dbReference>
<dbReference type="OrthoDB" id="9797500at2"/>
<dbReference type="Proteomes" id="UP000288212">
    <property type="component" value="Unassembled WGS sequence"/>
</dbReference>
<keyword evidence="3" id="KW-0808">Transferase</keyword>
<protein>
    <submittedName>
        <fullName evidence="3">Glutathione S-transferase</fullName>
    </submittedName>
</protein>
<dbReference type="CDD" id="cd03051">
    <property type="entry name" value="GST_N_GTT2_like"/>
    <property type="match status" value="1"/>
</dbReference>
<gene>
    <name evidence="3" type="ORF">CWE06_05165</name>
</gene>
<comment type="caution">
    <text evidence="3">The sequence shown here is derived from an EMBL/GenBank/DDBJ whole genome shotgun (WGS) entry which is preliminary data.</text>
</comment>
<dbReference type="EMBL" id="PIPI01000002">
    <property type="protein sequence ID" value="RUO20699.1"/>
    <property type="molecule type" value="Genomic_DNA"/>
</dbReference>
<dbReference type="InterPro" id="IPR004046">
    <property type="entry name" value="GST_C"/>
</dbReference>
<dbReference type="Pfam" id="PF13409">
    <property type="entry name" value="GST_N_2"/>
    <property type="match status" value="1"/>
</dbReference>
<feature type="domain" description="GST C-terminal" evidence="2">
    <location>
        <begin position="89"/>
        <end position="206"/>
    </location>
</feature>
<dbReference type="Pfam" id="PF00043">
    <property type="entry name" value="GST_C"/>
    <property type="match status" value="1"/>
</dbReference>
<dbReference type="SUPFAM" id="SSF52833">
    <property type="entry name" value="Thioredoxin-like"/>
    <property type="match status" value="1"/>
</dbReference>
<dbReference type="SUPFAM" id="SSF47616">
    <property type="entry name" value="GST C-terminal domain-like"/>
    <property type="match status" value="1"/>
</dbReference>
<feature type="domain" description="GST N-terminal" evidence="1">
    <location>
        <begin position="1"/>
        <end position="83"/>
    </location>
</feature>
<sequence>MKLYEMAIAPNPRRVRMFLAEKGLLDQVERVEIDLQKGENLTPEFRSKNPMTKVPVLETDDGTCIAETMAICRFVESSHPETITLLGDSPKEVALIEQWLRWIDFYLFMPTGMAFQHGSGYFKDRMKCFPEWGADCKEKVAKFFDFLNEQLQGQEYLCCGKFTCADINAYTSVQFAKVVGVRVDKDKHPHLQAWHDRIDSRESAKA</sequence>
<evidence type="ECO:0000259" key="2">
    <source>
        <dbReference type="PROSITE" id="PS50405"/>
    </source>
</evidence>
<evidence type="ECO:0000259" key="1">
    <source>
        <dbReference type="PROSITE" id="PS50404"/>
    </source>
</evidence>
<dbReference type="InterPro" id="IPR004045">
    <property type="entry name" value="Glutathione_S-Trfase_N"/>
</dbReference>
<evidence type="ECO:0000313" key="3">
    <source>
        <dbReference type="EMBL" id="RUO20699.1"/>
    </source>
</evidence>